<evidence type="ECO:0000256" key="6">
    <source>
        <dbReference type="ARBA" id="ARBA00022989"/>
    </source>
</evidence>
<keyword evidence="16" id="KW-1185">Reference proteome</keyword>
<dbReference type="CDD" id="cd08760">
    <property type="entry name" value="Cyt_b561_FRRS1_like"/>
    <property type="match status" value="1"/>
</dbReference>
<comment type="cofactor">
    <cofactor evidence="8">
        <name>heme b</name>
        <dbReference type="ChEBI" id="CHEBI:60344"/>
    </cofactor>
    <text evidence="8">Binds 2 heme b groups non-covalently.</text>
</comment>
<dbReference type="PROSITE" id="PS50939">
    <property type="entry name" value="CYTOCHROME_B561"/>
    <property type="match status" value="1"/>
</dbReference>
<dbReference type="Proteomes" id="UP001141552">
    <property type="component" value="Unassembled WGS sequence"/>
</dbReference>
<evidence type="ECO:0000256" key="11">
    <source>
        <dbReference type="SAM" id="Phobius"/>
    </source>
</evidence>
<feature type="binding site" description="axial binding residue" evidence="9">
    <location>
        <position position="218"/>
    </location>
    <ligand>
        <name>heme b</name>
        <dbReference type="ChEBI" id="CHEBI:60344"/>
        <label>1</label>
    </ligand>
    <ligandPart>
        <name>Fe</name>
        <dbReference type="ChEBI" id="CHEBI:18248"/>
    </ligandPart>
</feature>
<feature type="transmembrane region" description="Helical" evidence="11">
    <location>
        <begin position="319"/>
        <end position="342"/>
    </location>
</feature>
<evidence type="ECO:0000259" key="14">
    <source>
        <dbReference type="PROSITE" id="PS50939"/>
    </source>
</evidence>
<dbReference type="GO" id="GO:0016020">
    <property type="term" value="C:membrane"/>
    <property type="evidence" value="ECO:0007669"/>
    <property type="project" value="UniProtKB-SubCell"/>
</dbReference>
<evidence type="ECO:0000256" key="7">
    <source>
        <dbReference type="ARBA" id="ARBA00023136"/>
    </source>
</evidence>
<comment type="subcellular location">
    <subcellularLocation>
        <location evidence="1">Membrane</location>
    </subcellularLocation>
</comment>
<organism evidence="15 16">
    <name type="scientific">Turnera subulata</name>
    <dbReference type="NCBI Taxonomy" id="218843"/>
    <lineage>
        <taxon>Eukaryota</taxon>
        <taxon>Viridiplantae</taxon>
        <taxon>Streptophyta</taxon>
        <taxon>Embryophyta</taxon>
        <taxon>Tracheophyta</taxon>
        <taxon>Spermatophyta</taxon>
        <taxon>Magnoliopsida</taxon>
        <taxon>eudicotyledons</taxon>
        <taxon>Gunneridae</taxon>
        <taxon>Pentapetalae</taxon>
        <taxon>rosids</taxon>
        <taxon>fabids</taxon>
        <taxon>Malpighiales</taxon>
        <taxon>Passifloraceae</taxon>
        <taxon>Turnera</taxon>
    </lineage>
</organism>
<feature type="signal peptide" evidence="12">
    <location>
        <begin position="1"/>
        <end position="23"/>
    </location>
</feature>
<dbReference type="Gene3D" id="1.20.120.1770">
    <property type="match status" value="1"/>
</dbReference>
<protein>
    <recommendedName>
        <fullName evidence="8">Cytochrome b561 and DOMON domain-containing protein</fullName>
    </recommendedName>
</protein>
<evidence type="ECO:0000256" key="3">
    <source>
        <dbReference type="ARBA" id="ARBA00022692"/>
    </source>
</evidence>
<dbReference type="SMART" id="SM00665">
    <property type="entry name" value="B561"/>
    <property type="match status" value="1"/>
</dbReference>
<evidence type="ECO:0000256" key="4">
    <source>
        <dbReference type="ARBA" id="ARBA00022729"/>
    </source>
</evidence>
<keyword evidence="7 8" id="KW-0472">Membrane</keyword>
<keyword evidence="9" id="KW-0479">Metal-binding</keyword>
<sequence>MTSTTVCAVIISALFLVLSAATAHYIPCSESFSLLAQTKNISNCKKQTTLGVEFGWEINKQNANRVDILVGVNEQPDLRWLAWGVNPQKRPQMIGTRAIIMLRHLNGSLSIHTYNITSDIKQGCKLLPSEVEVGFENKLAEYEATTKFYTLHATVILPSWYNISRLNHVWQVGLEERGLQPMMHPKSLDNVDSTETINLMDATAEHVDKHVNHLRMVHGILNIIGWGTFLPAGVIIARYSRYPLESKDKWYYFHVSCQITGYILGTSGWVVGLWLGHISRYYTFRTHRLYSMLIFAFTTLQALAIRLKPEETDEYRKHWNLYHHCLGYSLLVVISLNMFHGINILKPHQAVWRWAYVGILALLGVIVIAFEICTWAKFMRKPKPKPQEDPAAPGRKENAGNS</sequence>
<dbReference type="EMBL" id="JAKUCV010004336">
    <property type="protein sequence ID" value="KAJ4835694.1"/>
    <property type="molecule type" value="Genomic_DNA"/>
</dbReference>
<feature type="domain" description="DOMON" evidence="13">
    <location>
        <begin position="50"/>
        <end position="173"/>
    </location>
</feature>
<keyword evidence="9" id="KW-0408">Iron</keyword>
<keyword evidence="3 11" id="KW-0812">Transmembrane</keyword>
<proteinExistence type="predicted"/>
<dbReference type="OrthoDB" id="19261at2759"/>
<dbReference type="PANTHER" id="PTHR23130">
    <property type="entry name" value="CYTOCHROME B561 AND DOMON DOMAIN-CONTAINING PROTEIN"/>
    <property type="match status" value="1"/>
</dbReference>
<evidence type="ECO:0000313" key="16">
    <source>
        <dbReference type="Proteomes" id="UP001141552"/>
    </source>
</evidence>
<feature type="chain" id="PRO_5040413268" description="Cytochrome b561 and DOMON domain-containing protein" evidence="12">
    <location>
        <begin position="24"/>
        <end position="402"/>
    </location>
</feature>
<dbReference type="Pfam" id="PF04526">
    <property type="entry name" value="DUF568"/>
    <property type="match status" value="1"/>
</dbReference>
<dbReference type="GO" id="GO:0046872">
    <property type="term" value="F:metal ion binding"/>
    <property type="evidence" value="ECO:0007669"/>
    <property type="project" value="UniProtKB-KW"/>
</dbReference>
<dbReference type="AlphaFoldDB" id="A0A9Q0JBR9"/>
<evidence type="ECO:0000259" key="13">
    <source>
        <dbReference type="PROSITE" id="PS50836"/>
    </source>
</evidence>
<evidence type="ECO:0000313" key="15">
    <source>
        <dbReference type="EMBL" id="KAJ4835694.1"/>
    </source>
</evidence>
<evidence type="ECO:0000256" key="10">
    <source>
        <dbReference type="SAM" id="MobiDB-lite"/>
    </source>
</evidence>
<feature type="binding site" description="axial binding residue" evidence="9">
    <location>
        <position position="323"/>
    </location>
    <ligand>
        <name>heme b</name>
        <dbReference type="ChEBI" id="CHEBI:60344"/>
        <label>1</label>
    </ligand>
    <ligandPart>
        <name>Fe</name>
        <dbReference type="ChEBI" id="CHEBI:18248"/>
    </ligandPart>
</feature>
<dbReference type="InterPro" id="IPR006593">
    <property type="entry name" value="Cyt_b561/ferric_Rdtase_TM"/>
</dbReference>
<feature type="transmembrane region" description="Helical" evidence="11">
    <location>
        <begin position="251"/>
        <end position="277"/>
    </location>
</feature>
<feature type="binding site" description="axial binding residue" evidence="9">
    <location>
        <position position="254"/>
    </location>
    <ligand>
        <name>heme b</name>
        <dbReference type="ChEBI" id="CHEBI:60344"/>
        <label>1</label>
    </ligand>
    <ligandPart>
        <name>Fe</name>
        <dbReference type="ChEBI" id="CHEBI:18248"/>
    </ligandPart>
</feature>
<reference evidence="15" key="1">
    <citation type="submission" date="2022-02" db="EMBL/GenBank/DDBJ databases">
        <authorList>
            <person name="Henning P.M."/>
            <person name="McCubbin A.G."/>
            <person name="Shore J.S."/>
        </authorList>
    </citation>
    <scope>NUCLEOTIDE SEQUENCE</scope>
    <source>
        <strain evidence="15">F60SS</strain>
        <tissue evidence="15">Leaves</tissue>
    </source>
</reference>
<dbReference type="PIRSF" id="PIRSF037471">
    <property type="entry name" value="UCP037471"/>
    <property type="match status" value="1"/>
</dbReference>
<evidence type="ECO:0000256" key="1">
    <source>
        <dbReference type="ARBA" id="ARBA00004370"/>
    </source>
</evidence>
<evidence type="ECO:0000256" key="8">
    <source>
        <dbReference type="PIRNR" id="PIRNR037471"/>
    </source>
</evidence>
<keyword evidence="2 8" id="KW-0813">Transport</keyword>
<name>A0A9Q0JBR9_9ROSI</name>
<dbReference type="InterPro" id="IPR017214">
    <property type="entry name" value="UCP037471"/>
</dbReference>
<feature type="region of interest" description="Disordered" evidence="10">
    <location>
        <begin position="381"/>
        <end position="402"/>
    </location>
</feature>
<evidence type="ECO:0000256" key="2">
    <source>
        <dbReference type="ARBA" id="ARBA00022448"/>
    </source>
</evidence>
<dbReference type="InterPro" id="IPR005018">
    <property type="entry name" value="DOMON_domain"/>
</dbReference>
<keyword evidence="5 8" id="KW-0249">Electron transport</keyword>
<evidence type="ECO:0000256" key="9">
    <source>
        <dbReference type="PIRSR" id="PIRSR037471-1"/>
    </source>
</evidence>
<keyword evidence="6 11" id="KW-1133">Transmembrane helix</keyword>
<feature type="transmembrane region" description="Helical" evidence="11">
    <location>
        <begin position="219"/>
        <end position="239"/>
    </location>
</feature>
<dbReference type="PANTHER" id="PTHR23130:SF175">
    <property type="entry name" value="CYTOCHROME B561 AND DOMON DOMAIN-CONTAINING PROTEIN"/>
    <property type="match status" value="1"/>
</dbReference>
<evidence type="ECO:0000256" key="5">
    <source>
        <dbReference type="ARBA" id="ARBA00022982"/>
    </source>
</evidence>
<dbReference type="PROSITE" id="PS50836">
    <property type="entry name" value="DOMON"/>
    <property type="match status" value="1"/>
</dbReference>
<feature type="domain" description="Cytochrome b561" evidence="14">
    <location>
        <begin position="180"/>
        <end position="379"/>
    </location>
</feature>
<reference evidence="15" key="2">
    <citation type="journal article" date="2023" name="Plants (Basel)">
        <title>Annotation of the Turnera subulata (Passifloraceae) Draft Genome Reveals the S-Locus Evolved after the Divergence of Turneroideae from Passifloroideae in a Stepwise Manner.</title>
        <authorList>
            <person name="Henning P.M."/>
            <person name="Roalson E.H."/>
            <person name="Mir W."/>
            <person name="McCubbin A.G."/>
            <person name="Shore J.S."/>
        </authorList>
    </citation>
    <scope>NUCLEOTIDE SEQUENCE</scope>
    <source>
        <strain evidence="15">F60SS</strain>
    </source>
</reference>
<keyword evidence="4 12" id="KW-0732">Signal</keyword>
<feature type="transmembrane region" description="Helical" evidence="11">
    <location>
        <begin position="289"/>
        <end position="307"/>
    </location>
</feature>
<feature type="binding site" description="axial binding residue" evidence="9">
    <location>
        <position position="287"/>
    </location>
    <ligand>
        <name>heme b</name>
        <dbReference type="ChEBI" id="CHEBI:60344"/>
        <label>1</label>
    </ligand>
    <ligandPart>
        <name>Fe</name>
        <dbReference type="ChEBI" id="CHEBI:18248"/>
    </ligandPart>
</feature>
<accession>A0A9Q0JBR9</accession>
<evidence type="ECO:0000256" key="12">
    <source>
        <dbReference type="SAM" id="SignalP"/>
    </source>
</evidence>
<dbReference type="InterPro" id="IPR045265">
    <property type="entry name" value="AIR12_DOMON"/>
</dbReference>
<feature type="transmembrane region" description="Helical" evidence="11">
    <location>
        <begin position="354"/>
        <end position="376"/>
    </location>
</feature>
<comment type="caution">
    <text evidence="15">The sequence shown here is derived from an EMBL/GenBank/DDBJ whole genome shotgun (WGS) entry which is preliminary data.</text>
</comment>
<gene>
    <name evidence="15" type="ORF">Tsubulata_032547</name>
</gene>